<dbReference type="OrthoDB" id="5856504at2759"/>
<dbReference type="Proteomes" id="UP000268014">
    <property type="component" value="Unassembled WGS sequence"/>
</dbReference>
<reference evidence="3" key="1">
    <citation type="submission" date="2017-02" db="UniProtKB">
        <authorList>
            <consortium name="WormBaseParasite"/>
        </authorList>
    </citation>
    <scope>IDENTIFICATION</scope>
</reference>
<gene>
    <name evidence="1" type="ORF">HPLM_LOCUS17026</name>
</gene>
<evidence type="ECO:0000313" key="3">
    <source>
        <dbReference type="WBParaSite" id="HPLM_0001703401-mRNA-1"/>
    </source>
</evidence>
<organism evidence="3">
    <name type="scientific">Haemonchus placei</name>
    <name type="common">Barber's pole worm</name>
    <dbReference type="NCBI Taxonomy" id="6290"/>
    <lineage>
        <taxon>Eukaryota</taxon>
        <taxon>Metazoa</taxon>
        <taxon>Ecdysozoa</taxon>
        <taxon>Nematoda</taxon>
        <taxon>Chromadorea</taxon>
        <taxon>Rhabditida</taxon>
        <taxon>Rhabditina</taxon>
        <taxon>Rhabditomorpha</taxon>
        <taxon>Strongyloidea</taxon>
        <taxon>Trichostrongylidae</taxon>
        <taxon>Haemonchus</taxon>
    </lineage>
</organism>
<evidence type="ECO:0000313" key="1">
    <source>
        <dbReference type="EMBL" id="VDO62962.1"/>
    </source>
</evidence>
<evidence type="ECO:0000313" key="2">
    <source>
        <dbReference type="Proteomes" id="UP000268014"/>
    </source>
</evidence>
<proteinExistence type="predicted"/>
<accession>A0A0N4WYR8</accession>
<dbReference type="EMBL" id="UZAF01019722">
    <property type="protein sequence ID" value="VDO62962.1"/>
    <property type="molecule type" value="Genomic_DNA"/>
</dbReference>
<sequence>MLTSVAATVARPVMDSYSTETEYFQKCRYIHEVELVNMKLQMRILETHLEGAISGRASTYIPSSQILKGISVLSLDFGALRDENLRLKVALADAHKSIRLSQLTEDEDYESDIPSSEDRFRVRSEHLFSDFLIYLFDFCRFSQ</sequence>
<dbReference type="STRING" id="6290.A0A0N4WYR8"/>
<reference evidence="1 2" key="2">
    <citation type="submission" date="2018-11" db="EMBL/GenBank/DDBJ databases">
        <authorList>
            <consortium name="Pathogen Informatics"/>
        </authorList>
    </citation>
    <scope>NUCLEOTIDE SEQUENCE [LARGE SCALE GENOMIC DNA]</scope>
    <source>
        <strain evidence="1 2">MHpl1</strain>
    </source>
</reference>
<dbReference type="AlphaFoldDB" id="A0A0N4WYR8"/>
<protein>
    <submittedName>
        <fullName evidence="1 3">Uncharacterized protein</fullName>
    </submittedName>
</protein>
<keyword evidence="2" id="KW-1185">Reference proteome</keyword>
<dbReference type="WBParaSite" id="HPLM_0001703401-mRNA-1">
    <property type="protein sequence ID" value="HPLM_0001703401-mRNA-1"/>
    <property type="gene ID" value="HPLM_0001703401"/>
</dbReference>
<name>A0A0N4WYR8_HAEPC</name>